<dbReference type="SUPFAM" id="SSF88713">
    <property type="entry name" value="Glycoside hydrolase/deacetylase"/>
    <property type="match status" value="1"/>
</dbReference>
<dbReference type="GeneID" id="77925055"/>
<dbReference type="InterPro" id="IPR002509">
    <property type="entry name" value="NODB_dom"/>
</dbReference>
<dbReference type="RefSeq" id="YP_010649507.1">
    <property type="nucleotide sequence ID" value="NC_070769.1"/>
</dbReference>
<dbReference type="Gene3D" id="3.20.20.370">
    <property type="entry name" value="Glycoside hydrolase/deacetylase"/>
    <property type="match status" value="1"/>
</dbReference>
<dbReference type="KEGG" id="vg:77925055"/>
<evidence type="ECO:0000313" key="2">
    <source>
        <dbReference type="EMBL" id="AXH44405.1"/>
    </source>
</evidence>
<dbReference type="GO" id="GO:0016810">
    <property type="term" value="F:hydrolase activity, acting on carbon-nitrogen (but not peptide) bonds"/>
    <property type="evidence" value="ECO:0007669"/>
    <property type="project" value="InterPro"/>
</dbReference>
<proteinExistence type="predicted"/>
<dbReference type="Pfam" id="PF01522">
    <property type="entry name" value="Polysacc_deac_1"/>
    <property type="match status" value="1"/>
</dbReference>
<accession>A0A345KN03</accession>
<sequence length="738" mass="77716">MADYTFDSELVADPFTFQRAANSAITIYDVADENNTAPLALKDLNGLPLPNPLTSNVDAFVPAFVAPSAQVKMVGGGLEVVRASFQGVRDVAVAAAGSAESAAADAAEAALLAQAPTDAQVDAGLARADIPGQVSAVVPPLLDAQVPALVPPLVAQAIANDPTVADSAAAIAQSTAGLIPKWKANTSYTSGQQVVAPTGDVVSAKVTFMSGAVYSESNWNKSDSAKKVERAGFGEAPDSAGYTHVLTDSDGRVAFGVKDDASLEGIGIGQPTSLAEGYSFSVRDAENRVGELAQDLAGKVPDWVLERWEQRRGWNTAPELLDAVTPADAWRRTILVDEFKRRRGGVIGTDGKAVVSLRFDHGLNNFASIVVPLLRKYSLPALQAMNAREINSTLNGPRDWAECIGWWANDGIEFSNHTATHDSAGTAGTPEGRANAYDEIVNGLAELKANLGNQFQPEIFTPAGGVTVGEKALFDGGKTSEAFWNTYYGQLVMQHHPATHGYVGGSMLPLPQDMGIGQTIIGMDSNTAAGLKASVDDAVRFGAAVQFMGHPSEINKAGGYITTEQYEEFFAYVAQLRDQGKLEVLTATGLLLADPTSKHRHNFLAPYGWASGMGDWGGTTGWSTTAGPDGKQWATTTTGTQLSRTIAMSTMFKHFRGGNRQLAYEVIAPAGAVVETTITGSSGVISRTKQHTLEPSSSPVTVRQHCALPLVASPNITVKIGRVSGGQVTISDPRFITV</sequence>
<dbReference type="GO" id="GO:0005975">
    <property type="term" value="P:carbohydrate metabolic process"/>
    <property type="evidence" value="ECO:0007669"/>
    <property type="project" value="InterPro"/>
</dbReference>
<organism evidence="2 3">
    <name type="scientific">Arthrobacter phage MargaretKali</name>
    <dbReference type="NCBI Taxonomy" id="2250414"/>
    <lineage>
        <taxon>Viruses</taxon>
        <taxon>Duplodnaviria</taxon>
        <taxon>Heunggongvirae</taxon>
        <taxon>Uroviricota</taxon>
        <taxon>Caudoviricetes</taxon>
        <taxon>Kumottavirus</taxon>
        <taxon>Kumottavirus margaretkali</taxon>
    </lineage>
</organism>
<evidence type="ECO:0000313" key="3">
    <source>
        <dbReference type="Proteomes" id="UP000257231"/>
    </source>
</evidence>
<protein>
    <submittedName>
        <fullName evidence="2">Lysin A</fullName>
    </submittedName>
</protein>
<keyword evidence="3" id="KW-1185">Reference proteome</keyword>
<name>A0A345KN03_9CAUD</name>
<dbReference type="Proteomes" id="UP000257231">
    <property type="component" value="Segment"/>
</dbReference>
<dbReference type="EMBL" id="MH450123">
    <property type="protein sequence ID" value="AXH44405.1"/>
    <property type="molecule type" value="Genomic_DNA"/>
</dbReference>
<gene>
    <name evidence="2" type="primary">25</name>
    <name evidence="2" type="ORF">SEA_MARGARETKALI_25</name>
</gene>
<reference evidence="3" key="1">
    <citation type="submission" date="2018-06" db="EMBL/GenBank/DDBJ databases">
        <authorList>
            <person name="Zhirakovskaya E."/>
        </authorList>
    </citation>
    <scope>NUCLEOTIDE SEQUENCE [LARGE SCALE GENOMIC DNA]</scope>
</reference>
<feature type="domain" description="NodB homology" evidence="1">
    <location>
        <begin position="349"/>
        <end position="465"/>
    </location>
</feature>
<dbReference type="InterPro" id="IPR011330">
    <property type="entry name" value="Glyco_hydro/deAcase_b/a-brl"/>
</dbReference>
<evidence type="ECO:0000259" key="1">
    <source>
        <dbReference type="Pfam" id="PF01522"/>
    </source>
</evidence>